<name>A0A561UKP9_9ACTN</name>
<dbReference type="Proteomes" id="UP000317940">
    <property type="component" value="Unassembled WGS sequence"/>
</dbReference>
<sequence length="74" mass="8278">MTDWEKLLKQRRTAIRRAERALEETITDAYDQGGLSWRQIGAAAEANHEWARRTAAAVRERRAAAGPDQAATVS</sequence>
<proteinExistence type="predicted"/>
<dbReference type="AlphaFoldDB" id="A0A561UKP9"/>
<organism evidence="1 2">
    <name type="scientific">Kitasatospora viridis</name>
    <dbReference type="NCBI Taxonomy" id="281105"/>
    <lineage>
        <taxon>Bacteria</taxon>
        <taxon>Bacillati</taxon>
        <taxon>Actinomycetota</taxon>
        <taxon>Actinomycetes</taxon>
        <taxon>Kitasatosporales</taxon>
        <taxon>Streptomycetaceae</taxon>
        <taxon>Kitasatospora</taxon>
    </lineage>
</organism>
<evidence type="ECO:0000313" key="1">
    <source>
        <dbReference type="EMBL" id="TWF99937.1"/>
    </source>
</evidence>
<comment type="caution">
    <text evidence="1">The sequence shown here is derived from an EMBL/GenBank/DDBJ whole genome shotgun (WGS) entry which is preliminary data.</text>
</comment>
<gene>
    <name evidence="1" type="ORF">FHX73_113797</name>
</gene>
<dbReference type="OrthoDB" id="9972413at2"/>
<protein>
    <submittedName>
        <fullName evidence="1">Uncharacterized protein</fullName>
    </submittedName>
</protein>
<accession>A0A561UKP9</accession>
<dbReference type="RefSeq" id="WP_145906111.1">
    <property type="nucleotide sequence ID" value="NZ_BAAAMZ010000021.1"/>
</dbReference>
<reference evidence="1 2" key="1">
    <citation type="submission" date="2019-06" db="EMBL/GenBank/DDBJ databases">
        <title>Sequencing the genomes of 1000 actinobacteria strains.</title>
        <authorList>
            <person name="Klenk H.-P."/>
        </authorList>
    </citation>
    <scope>NUCLEOTIDE SEQUENCE [LARGE SCALE GENOMIC DNA]</scope>
    <source>
        <strain evidence="1 2">DSM 44826</strain>
    </source>
</reference>
<keyword evidence="2" id="KW-1185">Reference proteome</keyword>
<dbReference type="EMBL" id="VIWT01000001">
    <property type="protein sequence ID" value="TWF99937.1"/>
    <property type="molecule type" value="Genomic_DNA"/>
</dbReference>
<evidence type="ECO:0000313" key="2">
    <source>
        <dbReference type="Proteomes" id="UP000317940"/>
    </source>
</evidence>